<reference evidence="2 3" key="1">
    <citation type="submission" date="2019-05" db="EMBL/GenBank/DDBJ databases">
        <title>Another draft genome of Portunus trituberculatus and its Hox gene families provides insights of decapod evolution.</title>
        <authorList>
            <person name="Jeong J.-H."/>
            <person name="Song I."/>
            <person name="Kim S."/>
            <person name="Choi T."/>
            <person name="Kim D."/>
            <person name="Ryu S."/>
            <person name="Kim W."/>
        </authorList>
    </citation>
    <scope>NUCLEOTIDE SEQUENCE [LARGE SCALE GENOMIC DNA]</scope>
    <source>
        <tissue evidence="2">Muscle</tissue>
    </source>
</reference>
<proteinExistence type="predicted"/>
<feature type="region of interest" description="Disordered" evidence="1">
    <location>
        <begin position="1"/>
        <end position="26"/>
    </location>
</feature>
<dbReference type="Proteomes" id="UP000324222">
    <property type="component" value="Unassembled WGS sequence"/>
</dbReference>
<accession>A0A5B7JGM2</accession>
<name>A0A5B7JGM2_PORTR</name>
<protein>
    <submittedName>
        <fullName evidence="2">Uncharacterized protein</fullName>
    </submittedName>
</protein>
<organism evidence="2 3">
    <name type="scientific">Portunus trituberculatus</name>
    <name type="common">Swimming crab</name>
    <name type="synonym">Neptunus trituberculatus</name>
    <dbReference type="NCBI Taxonomy" id="210409"/>
    <lineage>
        <taxon>Eukaryota</taxon>
        <taxon>Metazoa</taxon>
        <taxon>Ecdysozoa</taxon>
        <taxon>Arthropoda</taxon>
        <taxon>Crustacea</taxon>
        <taxon>Multicrustacea</taxon>
        <taxon>Malacostraca</taxon>
        <taxon>Eumalacostraca</taxon>
        <taxon>Eucarida</taxon>
        <taxon>Decapoda</taxon>
        <taxon>Pleocyemata</taxon>
        <taxon>Brachyura</taxon>
        <taxon>Eubrachyura</taxon>
        <taxon>Portunoidea</taxon>
        <taxon>Portunidae</taxon>
        <taxon>Portuninae</taxon>
        <taxon>Portunus</taxon>
    </lineage>
</organism>
<gene>
    <name evidence="2" type="ORF">E2C01_091149</name>
</gene>
<feature type="compositionally biased region" description="Polar residues" evidence="1">
    <location>
        <begin position="10"/>
        <end position="20"/>
    </location>
</feature>
<dbReference type="EMBL" id="VSRR010103984">
    <property type="protein sequence ID" value="MPC95920.1"/>
    <property type="molecule type" value="Genomic_DNA"/>
</dbReference>
<evidence type="ECO:0000256" key="1">
    <source>
        <dbReference type="SAM" id="MobiDB-lite"/>
    </source>
</evidence>
<sequence>MHSVGVKILHQQQKSGSHQQPPKKKKEELLHAWVRHQPKKQIMCQIQARERTPYTIVLGDLVNQAFVRCHTSLNIKQAVRVRSQVHRPSPSQVPLPSHVHHQNHVRHPSHVTVTCDLTTYT</sequence>
<dbReference type="AlphaFoldDB" id="A0A5B7JGM2"/>
<evidence type="ECO:0000313" key="2">
    <source>
        <dbReference type="EMBL" id="MPC95920.1"/>
    </source>
</evidence>
<comment type="caution">
    <text evidence="2">The sequence shown here is derived from an EMBL/GenBank/DDBJ whole genome shotgun (WGS) entry which is preliminary data.</text>
</comment>
<evidence type="ECO:0000313" key="3">
    <source>
        <dbReference type="Proteomes" id="UP000324222"/>
    </source>
</evidence>
<keyword evidence="3" id="KW-1185">Reference proteome</keyword>